<protein>
    <submittedName>
        <fullName evidence="1">Uncharacterized protein</fullName>
    </submittedName>
</protein>
<dbReference type="Proteomes" id="UP000271889">
    <property type="component" value="Unassembled WGS sequence"/>
</dbReference>
<name>A0A3P6T6C4_CYLGO</name>
<keyword evidence="2" id="KW-1185">Reference proteome</keyword>
<sequence>MIAAQEEFADQSAMLARAEDIQSLQYITKQKQETAEMAEMKATEEHRVELGVDKAKEEQTEADSKLLVNVAKVEDTLKLQETKDEAAAAIIRTTESEVEAQTTLKSRAMEIERTIKDVVAAAEVVAEATCEFSIKPTGDTSKTVGDRVEASELRHLEISEEQQLVVLEQPSQTAAVVGEKTYHQQEQQRGEAREYGSERQMHTLSLARIEAPKSQVEQQEVTQKLARTLVLEKKMQAVQEDAAALTTTLTAQTEHIQVQKEVAELQRAKSVENLRAVTEEKSILEKQLSQSQSELYAQGHFRDSRHEEVSSQSYKEFVSEAQGLTTQWDIIETDQTALICWKDTDQQSSQLLAKAVTLEDIGTTLDLTVRRPSQGKELQLPLDSQDSAERQLSVDRTQTSFSLQKSDSTSLVQQVMADKAQTEESGMFHEFGKEETVTVGEFGKLRAK</sequence>
<gene>
    <name evidence="1" type="ORF">CGOC_LOCUS5031</name>
</gene>
<reference evidence="1 2" key="1">
    <citation type="submission" date="2018-11" db="EMBL/GenBank/DDBJ databases">
        <authorList>
            <consortium name="Pathogen Informatics"/>
        </authorList>
    </citation>
    <scope>NUCLEOTIDE SEQUENCE [LARGE SCALE GENOMIC DNA]</scope>
</reference>
<feature type="non-terminal residue" evidence="1">
    <location>
        <position position="448"/>
    </location>
</feature>
<proteinExistence type="predicted"/>
<accession>A0A3P6T6C4</accession>
<evidence type="ECO:0000313" key="2">
    <source>
        <dbReference type="Proteomes" id="UP000271889"/>
    </source>
</evidence>
<evidence type="ECO:0000313" key="1">
    <source>
        <dbReference type="EMBL" id="VDK60491.1"/>
    </source>
</evidence>
<dbReference type="AlphaFoldDB" id="A0A3P6T6C4"/>
<dbReference type="EMBL" id="UYRV01014749">
    <property type="protein sequence ID" value="VDK60491.1"/>
    <property type="molecule type" value="Genomic_DNA"/>
</dbReference>
<organism evidence="1 2">
    <name type="scientific">Cylicostephanus goldi</name>
    <name type="common">Nematode worm</name>
    <dbReference type="NCBI Taxonomy" id="71465"/>
    <lineage>
        <taxon>Eukaryota</taxon>
        <taxon>Metazoa</taxon>
        <taxon>Ecdysozoa</taxon>
        <taxon>Nematoda</taxon>
        <taxon>Chromadorea</taxon>
        <taxon>Rhabditida</taxon>
        <taxon>Rhabditina</taxon>
        <taxon>Rhabditomorpha</taxon>
        <taxon>Strongyloidea</taxon>
        <taxon>Strongylidae</taxon>
        <taxon>Cylicostephanus</taxon>
    </lineage>
</organism>